<dbReference type="PANTHER" id="PTHR46951:SF2">
    <property type="entry name" value="BED-TYPE DOMAIN-CONTAINING PROTEIN"/>
    <property type="match status" value="1"/>
</dbReference>
<evidence type="ECO:0000313" key="5">
    <source>
        <dbReference type="Proteomes" id="UP001497457"/>
    </source>
</evidence>
<evidence type="ECO:0000313" key="4">
    <source>
        <dbReference type="EMBL" id="CAM0152394.1"/>
    </source>
</evidence>
<feature type="region of interest" description="Disordered" evidence="1">
    <location>
        <begin position="166"/>
        <end position="205"/>
    </location>
</feature>
<feature type="compositionally biased region" description="Basic and acidic residues" evidence="1">
    <location>
        <begin position="1"/>
        <end position="15"/>
    </location>
</feature>
<organism evidence="4 5">
    <name type="scientific">Urochloa decumbens</name>
    <dbReference type="NCBI Taxonomy" id="240449"/>
    <lineage>
        <taxon>Eukaryota</taxon>
        <taxon>Viridiplantae</taxon>
        <taxon>Streptophyta</taxon>
        <taxon>Embryophyta</taxon>
        <taxon>Tracheophyta</taxon>
        <taxon>Spermatophyta</taxon>
        <taxon>Magnoliopsida</taxon>
        <taxon>Liliopsida</taxon>
        <taxon>Poales</taxon>
        <taxon>Poaceae</taxon>
        <taxon>PACMAD clade</taxon>
        <taxon>Panicoideae</taxon>
        <taxon>Panicodae</taxon>
        <taxon>Paniceae</taxon>
        <taxon>Melinidinae</taxon>
        <taxon>Urochloa</taxon>
    </lineage>
</organism>
<dbReference type="AlphaFoldDB" id="A0ABC9HC70"/>
<dbReference type="InterPro" id="IPR008906">
    <property type="entry name" value="HATC_C_dom"/>
</dbReference>
<dbReference type="InterPro" id="IPR012337">
    <property type="entry name" value="RNaseH-like_sf"/>
</dbReference>
<dbReference type="Proteomes" id="UP001497457">
    <property type="component" value="Unassembled WGS sequence"/>
</dbReference>
<feature type="domain" description="HAT C-terminal dimerisation" evidence="3">
    <location>
        <begin position="674"/>
        <end position="739"/>
    </location>
</feature>
<feature type="region of interest" description="Disordered" evidence="1">
    <location>
        <begin position="851"/>
        <end position="950"/>
    </location>
</feature>
<evidence type="ECO:0008006" key="6">
    <source>
        <dbReference type="Google" id="ProtNLM"/>
    </source>
</evidence>
<reference evidence="4 5" key="1">
    <citation type="submission" date="2024-10" db="EMBL/GenBank/DDBJ databases">
        <authorList>
            <person name="Ryan C."/>
        </authorList>
    </citation>
    <scope>NUCLEOTIDE SEQUENCE [LARGE SCALE GENOMIC DNA]</scope>
</reference>
<feature type="compositionally biased region" description="Gly residues" evidence="1">
    <location>
        <begin position="885"/>
        <end position="894"/>
    </location>
</feature>
<feature type="domain" description="DUF659" evidence="2">
    <location>
        <begin position="289"/>
        <end position="441"/>
    </location>
</feature>
<dbReference type="Pfam" id="PF05699">
    <property type="entry name" value="Dimer_Tnp_hAT"/>
    <property type="match status" value="1"/>
</dbReference>
<gene>
    <name evidence="4" type="ORF">URODEC1_LOCUS125223</name>
</gene>
<feature type="region of interest" description="Disordered" evidence="1">
    <location>
        <begin position="1"/>
        <end position="41"/>
    </location>
</feature>
<dbReference type="SUPFAM" id="SSF53098">
    <property type="entry name" value="Ribonuclease H-like"/>
    <property type="match status" value="1"/>
</dbReference>
<dbReference type="PANTHER" id="PTHR46951">
    <property type="entry name" value="BED-TYPE DOMAIN-CONTAINING PROTEIN"/>
    <property type="match status" value="1"/>
</dbReference>
<feature type="compositionally biased region" description="Polar residues" evidence="1">
    <location>
        <begin position="175"/>
        <end position="191"/>
    </location>
</feature>
<evidence type="ECO:0000259" key="2">
    <source>
        <dbReference type="Pfam" id="PF04937"/>
    </source>
</evidence>
<dbReference type="InterPro" id="IPR007021">
    <property type="entry name" value="DUF659"/>
</dbReference>
<name>A0ABC9HC70_9POAL</name>
<evidence type="ECO:0000259" key="3">
    <source>
        <dbReference type="Pfam" id="PF05699"/>
    </source>
</evidence>
<sequence>MERRRQDNRKGKEVSTSDGGGGGSGPSSAGEGDTVISKTGARVKLKGPIQDTWSHGEKWKTNGWSCGYCTAKRASGGKTRFTQHLAGLKGDVLPCENIPRYVRSIILDEYAKDKKHRLDNKEHHMYLEKAIMAKEYEDYRKSTIPRDEAGQIDWALRESLRDCRESGSITPLGRASSSTPPLGRTSSSTTPPLGRASCSGSQTTMNRFYRSPSVTQSQAPFDIDLARSKAPTQLRVDIMMQGSDLKVRLGKAFAKWFHSDDIPGRKADNPYFIAAVKLAQQLGTGVAIPTGREIDGPLLDMNFNDLEAQMEEYKENWSCFGVSVMCDSWTGPTKMCIINFMIFCNGRMFFHKTVNATGHVQDADFIYERIEEVVVKEIGAQFVVQIITDNGSNYKKACKQLTAKYTHITWQPCAAHTINLMLKDIIRFPEVEKVVDSAKRICSYLYNHNRLHAMMREKIAGELIRWNATRFGTVFLFLQSFMDKREKFEAWMISSDWKNWKNNDLRGQEDHMFTYDCLTSRIWWDDMELVLKAVTPLYSVLRFADQQKNGTISGFVPRITKAQNSIFATLKHDEHVSKGLLDRVNEVINRRTRYLLNETLMLAAAALDPESLYTLKLTKNRTAQLAVTLALKKLAESSKEASAAIDQYAKYFCEKKLLFGSLEARNSALRGGTSPAQWWNQYGGECKELQRLAKLIVSQCMSSSGCERNWSTFALVHTKVRNRLSYEKLHKLVYVHYNLKLSIQQFETDYQSLRQNDVDPCSMMMDVALFDEDNPIMDWLSNSMTESRPILDEYDDSDDEWTAPGGFLISELGMEPKEVLAFKRKLCFGRKDGTKKGKVGGLDEEDECFADDYESDSSHGSPVYAESGDSSSASDEDGDGDGADDVGGGSGGSGTRCEVTTRLGDGASGRRARVRDRAARSSGIRIGNRSSTRARSTRKKKPTMKCVNKL</sequence>
<dbReference type="EMBL" id="CAXIPR030005754">
    <property type="protein sequence ID" value="CAM0152394.1"/>
    <property type="molecule type" value="Genomic_DNA"/>
</dbReference>
<keyword evidence="5" id="KW-1185">Reference proteome</keyword>
<comment type="caution">
    <text evidence="4">The sequence shown here is derived from an EMBL/GenBank/DDBJ whole genome shotgun (WGS) entry which is preliminary data.</text>
</comment>
<protein>
    <recommendedName>
        <fullName evidence="6">Transposase</fullName>
    </recommendedName>
</protein>
<proteinExistence type="predicted"/>
<feature type="compositionally biased region" description="Low complexity" evidence="1">
    <location>
        <begin position="920"/>
        <end position="934"/>
    </location>
</feature>
<dbReference type="Pfam" id="PF04937">
    <property type="entry name" value="DUF659"/>
    <property type="match status" value="1"/>
</dbReference>
<accession>A0ABC9HC70</accession>
<evidence type="ECO:0000256" key="1">
    <source>
        <dbReference type="SAM" id="MobiDB-lite"/>
    </source>
</evidence>
<feature type="compositionally biased region" description="Acidic residues" evidence="1">
    <location>
        <begin position="874"/>
        <end position="884"/>
    </location>
</feature>